<dbReference type="AlphaFoldDB" id="A0A0C2M7X5"/>
<dbReference type="Proteomes" id="UP000031668">
    <property type="component" value="Unassembled WGS sequence"/>
</dbReference>
<dbReference type="InterPro" id="IPR011990">
    <property type="entry name" value="TPR-like_helical_dom_sf"/>
</dbReference>
<dbReference type="Gene3D" id="1.25.40.10">
    <property type="entry name" value="Tetratricopeptide repeat domain"/>
    <property type="match status" value="1"/>
</dbReference>
<sequence>MNNFPVEQLRDISNEFIKSGDFESAIFWLEKVKNHLTKVCIASNYIDEDFYNYIIAMIAAERHKCALGLLKARDSGHLWIQVLIAKCYSCVQRCNKALDVLSFLVVQEKDLGGLIETVRKCKEESPFLNPFVFVSDALFHKASLLEYSGHVNCVFYYGCALVCNPLKFSVARRLLEDELINMSEVKRLFERIRKFNAITNQLSTDLLDTVFHFYQSN</sequence>
<comment type="caution">
    <text evidence="1">The sequence shown here is derived from an EMBL/GenBank/DDBJ whole genome shotgun (WGS) entry which is preliminary data.</text>
</comment>
<proteinExistence type="predicted"/>
<organism evidence="1 2">
    <name type="scientific">Thelohanellus kitauei</name>
    <name type="common">Myxosporean</name>
    <dbReference type="NCBI Taxonomy" id="669202"/>
    <lineage>
        <taxon>Eukaryota</taxon>
        <taxon>Metazoa</taxon>
        <taxon>Cnidaria</taxon>
        <taxon>Myxozoa</taxon>
        <taxon>Myxosporea</taxon>
        <taxon>Bivalvulida</taxon>
        <taxon>Platysporina</taxon>
        <taxon>Myxobolidae</taxon>
        <taxon>Thelohanellus</taxon>
    </lineage>
</organism>
<evidence type="ECO:0000313" key="2">
    <source>
        <dbReference type="Proteomes" id="UP000031668"/>
    </source>
</evidence>
<dbReference type="OrthoDB" id="10006270at2759"/>
<reference evidence="1 2" key="1">
    <citation type="journal article" date="2014" name="Genome Biol. Evol.">
        <title>The genome of the myxosporean Thelohanellus kitauei shows adaptations to nutrient acquisition within its fish host.</title>
        <authorList>
            <person name="Yang Y."/>
            <person name="Xiong J."/>
            <person name="Zhou Z."/>
            <person name="Huo F."/>
            <person name="Miao W."/>
            <person name="Ran C."/>
            <person name="Liu Y."/>
            <person name="Zhang J."/>
            <person name="Feng J."/>
            <person name="Wang M."/>
            <person name="Wang M."/>
            <person name="Wang L."/>
            <person name="Yao B."/>
        </authorList>
    </citation>
    <scope>NUCLEOTIDE SEQUENCE [LARGE SCALE GENOMIC DNA]</scope>
    <source>
        <strain evidence="1">Wuqing</strain>
    </source>
</reference>
<accession>A0A0C2M7X5</accession>
<gene>
    <name evidence="1" type="ORF">RF11_01831</name>
</gene>
<evidence type="ECO:0000313" key="1">
    <source>
        <dbReference type="EMBL" id="KII63085.1"/>
    </source>
</evidence>
<dbReference type="EMBL" id="JWZT01004773">
    <property type="protein sequence ID" value="KII63085.1"/>
    <property type="molecule type" value="Genomic_DNA"/>
</dbReference>
<keyword evidence="2" id="KW-1185">Reference proteome</keyword>
<name>A0A0C2M7X5_THEKT</name>
<protein>
    <submittedName>
        <fullName evidence="1">Uncharacterized protein</fullName>
    </submittedName>
</protein>